<comment type="caution">
    <text evidence="1">The sequence shown here is derived from an EMBL/GenBank/DDBJ whole genome shotgun (WGS) entry which is preliminary data.</text>
</comment>
<sequence length="60" mass="6285">MAALLVRHPQACDAVAALLGYPAEWSAGWPAAERPAPVEVRELLTRHPATTGAIAALLGR</sequence>
<evidence type="ECO:0000313" key="1">
    <source>
        <dbReference type="EMBL" id="MFC0862196.1"/>
    </source>
</evidence>
<gene>
    <name evidence="1" type="ORF">ACFHYQ_07795</name>
</gene>
<keyword evidence="2" id="KW-1185">Reference proteome</keyword>
<protein>
    <submittedName>
        <fullName evidence="1">Uncharacterized protein</fullName>
    </submittedName>
</protein>
<name>A0ABV6U4Z7_9ACTN</name>
<accession>A0ABV6U4Z7</accession>
<dbReference type="EMBL" id="JBHMQT010000011">
    <property type="protein sequence ID" value="MFC0862196.1"/>
    <property type="molecule type" value="Genomic_DNA"/>
</dbReference>
<organism evidence="1 2">
    <name type="scientific">Sphaerimonospora cavernae</name>
    <dbReference type="NCBI Taxonomy" id="1740611"/>
    <lineage>
        <taxon>Bacteria</taxon>
        <taxon>Bacillati</taxon>
        <taxon>Actinomycetota</taxon>
        <taxon>Actinomycetes</taxon>
        <taxon>Streptosporangiales</taxon>
        <taxon>Streptosporangiaceae</taxon>
        <taxon>Sphaerimonospora</taxon>
    </lineage>
</organism>
<reference evidence="1 2" key="1">
    <citation type="submission" date="2024-09" db="EMBL/GenBank/DDBJ databases">
        <authorList>
            <person name="Sun Q."/>
            <person name="Mori K."/>
        </authorList>
    </citation>
    <scope>NUCLEOTIDE SEQUENCE [LARGE SCALE GENOMIC DNA]</scope>
    <source>
        <strain evidence="1 2">TBRC 1851</strain>
    </source>
</reference>
<proteinExistence type="predicted"/>
<dbReference type="Proteomes" id="UP001589870">
    <property type="component" value="Unassembled WGS sequence"/>
</dbReference>
<dbReference type="RefSeq" id="WP_394300408.1">
    <property type="nucleotide sequence ID" value="NZ_JBHMQT010000011.1"/>
</dbReference>
<evidence type="ECO:0000313" key="2">
    <source>
        <dbReference type="Proteomes" id="UP001589870"/>
    </source>
</evidence>